<proteinExistence type="predicted"/>
<protein>
    <submittedName>
        <fullName evidence="3">Uncharacterized protein</fullName>
    </submittedName>
</protein>
<feature type="signal peptide" evidence="2">
    <location>
        <begin position="1"/>
        <end position="29"/>
    </location>
</feature>
<evidence type="ECO:0000313" key="4">
    <source>
        <dbReference type="Proteomes" id="UP000325743"/>
    </source>
</evidence>
<dbReference type="Proteomes" id="UP000325743">
    <property type="component" value="Chromosome 2"/>
</dbReference>
<organism evidence="3 4">
    <name type="scientific">Cupriavidus oxalaticus</name>
    <dbReference type="NCBI Taxonomy" id="96344"/>
    <lineage>
        <taxon>Bacteria</taxon>
        <taxon>Pseudomonadati</taxon>
        <taxon>Pseudomonadota</taxon>
        <taxon>Betaproteobacteria</taxon>
        <taxon>Burkholderiales</taxon>
        <taxon>Burkholderiaceae</taxon>
        <taxon>Cupriavidus</taxon>
    </lineage>
</organism>
<dbReference type="RefSeq" id="WP_151071557.1">
    <property type="nucleotide sequence ID" value="NZ_CP032519.1"/>
</dbReference>
<feature type="region of interest" description="Disordered" evidence="1">
    <location>
        <begin position="86"/>
        <end position="135"/>
    </location>
</feature>
<dbReference type="EMBL" id="CP032519">
    <property type="protein sequence ID" value="QEZ46358.1"/>
    <property type="molecule type" value="Genomic_DNA"/>
</dbReference>
<evidence type="ECO:0000256" key="2">
    <source>
        <dbReference type="SAM" id="SignalP"/>
    </source>
</evidence>
<feature type="region of interest" description="Disordered" evidence="1">
    <location>
        <begin position="37"/>
        <end position="56"/>
    </location>
</feature>
<evidence type="ECO:0000256" key="1">
    <source>
        <dbReference type="SAM" id="MobiDB-lite"/>
    </source>
</evidence>
<sequence length="135" mass="14165">MHQKFAKTLLTVTTLAAALAAGVSPAAHAAVSDEAMRTAAHARHGQRDAFTDGAHGPATEASMLPVVARQGMSVCAVRGFDPYRDAMRRPDPYADGARMGEFDPFTEGARISSRDGYSDGARSGSRDSGECLSHA</sequence>
<accession>A0A5P3VK71</accession>
<name>A0A5P3VK71_9BURK</name>
<reference evidence="3 4" key="1">
    <citation type="submission" date="2018-09" db="EMBL/GenBank/DDBJ databases">
        <title>Complete genome sequence of Cupriavidus oxalaticus T2, a bacterium capable of phenol tolerance and degradation.</title>
        <authorList>
            <person name="Yan J."/>
        </authorList>
    </citation>
    <scope>NUCLEOTIDE SEQUENCE [LARGE SCALE GENOMIC DNA]</scope>
    <source>
        <strain evidence="3 4">T2</strain>
    </source>
</reference>
<feature type="chain" id="PRO_5024858149" evidence="2">
    <location>
        <begin position="30"/>
        <end position="135"/>
    </location>
</feature>
<keyword evidence="2" id="KW-0732">Signal</keyword>
<evidence type="ECO:0000313" key="3">
    <source>
        <dbReference type="EMBL" id="QEZ46358.1"/>
    </source>
</evidence>
<dbReference type="AlphaFoldDB" id="A0A5P3VK71"/>
<gene>
    <name evidence="3" type="ORF">D2917_19045</name>
</gene>